<dbReference type="InterPro" id="IPR013126">
    <property type="entry name" value="Hsp_70_fam"/>
</dbReference>
<dbReference type="FunFam" id="3.30.420.40:FF:000026">
    <property type="entry name" value="Heat shock protein 70"/>
    <property type="match status" value="1"/>
</dbReference>
<organism evidence="3">
    <name type="scientific">viral metagenome</name>
    <dbReference type="NCBI Taxonomy" id="1070528"/>
    <lineage>
        <taxon>unclassified sequences</taxon>
        <taxon>metagenomes</taxon>
        <taxon>organismal metagenomes</taxon>
    </lineage>
</organism>
<keyword evidence="1" id="KW-0547">Nucleotide-binding</keyword>
<dbReference type="SUPFAM" id="SSF53067">
    <property type="entry name" value="Actin-like ATPase domain"/>
    <property type="match status" value="1"/>
</dbReference>
<dbReference type="GO" id="GO:0140662">
    <property type="term" value="F:ATP-dependent protein folding chaperone"/>
    <property type="evidence" value="ECO:0007669"/>
    <property type="project" value="InterPro"/>
</dbReference>
<dbReference type="GO" id="GO:0005524">
    <property type="term" value="F:ATP binding"/>
    <property type="evidence" value="ECO:0007669"/>
    <property type="project" value="UniProtKB-KW"/>
</dbReference>
<dbReference type="Gene3D" id="3.30.420.40">
    <property type="match status" value="1"/>
</dbReference>
<dbReference type="Pfam" id="PF00012">
    <property type="entry name" value="HSP70"/>
    <property type="match status" value="1"/>
</dbReference>
<keyword evidence="2" id="KW-0067">ATP-binding</keyword>
<dbReference type="Gene3D" id="3.30.30.30">
    <property type="match status" value="1"/>
</dbReference>
<dbReference type="AlphaFoldDB" id="A0A6C0D7H8"/>
<proteinExistence type="predicted"/>
<accession>A0A6C0D7H8</accession>
<dbReference type="EMBL" id="MN739543">
    <property type="protein sequence ID" value="QHT12270.1"/>
    <property type="molecule type" value="Genomic_DNA"/>
</dbReference>
<dbReference type="InterPro" id="IPR043129">
    <property type="entry name" value="ATPase_NBD"/>
</dbReference>
<name>A0A6C0D7H8_9ZZZZ</name>
<protein>
    <recommendedName>
        <fullName evidence="4">Chaperone</fullName>
    </recommendedName>
</protein>
<evidence type="ECO:0008006" key="4">
    <source>
        <dbReference type="Google" id="ProtNLM"/>
    </source>
</evidence>
<dbReference type="FunFam" id="3.30.30.30:FF:000001">
    <property type="entry name" value="heat shock 70 kDa protein-like"/>
    <property type="match status" value="1"/>
</dbReference>
<evidence type="ECO:0000256" key="2">
    <source>
        <dbReference type="ARBA" id="ARBA00022840"/>
    </source>
</evidence>
<dbReference type="PANTHER" id="PTHR19375">
    <property type="entry name" value="HEAT SHOCK PROTEIN 70KDA"/>
    <property type="match status" value="1"/>
</dbReference>
<dbReference type="PRINTS" id="PR00301">
    <property type="entry name" value="HEATSHOCK70"/>
</dbReference>
<evidence type="ECO:0000256" key="1">
    <source>
        <dbReference type="ARBA" id="ARBA00022741"/>
    </source>
</evidence>
<evidence type="ECO:0000313" key="3">
    <source>
        <dbReference type="EMBL" id="QHT12270.1"/>
    </source>
</evidence>
<reference evidence="3" key="1">
    <citation type="journal article" date="2020" name="Nature">
        <title>Giant virus diversity and host interactions through global metagenomics.</title>
        <authorList>
            <person name="Schulz F."/>
            <person name="Roux S."/>
            <person name="Paez-Espino D."/>
            <person name="Jungbluth S."/>
            <person name="Walsh D.A."/>
            <person name="Denef V.J."/>
            <person name="McMahon K.D."/>
            <person name="Konstantinidis K.T."/>
            <person name="Eloe-Fadrosh E.A."/>
            <person name="Kyrpides N.C."/>
            <person name="Woyke T."/>
        </authorList>
    </citation>
    <scope>NUCLEOTIDE SEQUENCE</scope>
    <source>
        <strain evidence="3">GVMAG-M-3300023174-129</strain>
    </source>
</reference>
<sequence>MVSSSKYVIGIDLATCMSMVAVWKDGKVDIIASESGNRTVPSYVSFTDEERIIGEAAKSMSATNPRNTVFDAKRLIGRTFDDPIVQRDVANWPFKVVNDGNGRPKICVDFKGETKQYYPEEISAMVLQKLKAMAESYLGVDITDAVITVPAYFNDSQRQATKDAGRIAGLNVLRLLAEPTSACIAYGLNNKTDKERKVVIFDLGGKLIY</sequence>